<gene>
    <name evidence="3" type="primary">fhuF</name>
    <name evidence="3" type="ORF">FOB72_24280</name>
</gene>
<evidence type="ECO:0000259" key="1">
    <source>
        <dbReference type="Pfam" id="PF06276"/>
    </source>
</evidence>
<dbReference type="GO" id="GO:0003824">
    <property type="term" value="F:catalytic activity"/>
    <property type="evidence" value="ECO:0007669"/>
    <property type="project" value="UniProtKB-ARBA"/>
</dbReference>
<organism evidence="3 4">
    <name type="scientific">Cupriavidus pauculus</name>
    <dbReference type="NCBI Taxonomy" id="82633"/>
    <lineage>
        <taxon>Bacteria</taxon>
        <taxon>Pseudomonadati</taxon>
        <taxon>Pseudomonadota</taxon>
        <taxon>Betaproteobacteria</taxon>
        <taxon>Burkholderiales</taxon>
        <taxon>Burkholderiaceae</taxon>
        <taxon>Cupriavidus</taxon>
    </lineage>
</organism>
<reference evidence="3 4" key="1">
    <citation type="submission" date="2019-09" db="EMBL/GenBank/DDBJ databases">
        <title>FDA dAtabase for Regulatory Grade micrObial Sequences (FDA-ARGOS): Supporting development and validation of Infectious Disease Dx tests.</title>
        <authorList>
            <person name="Sciortino C."/>
            <person name="Tallon L."/>
            <person name="Sadzewicz L."/>
            <person name="Vavikolanu K."/>
            <person name="Mehta A."/>
            <person name="Aluvathingal J."/>
            <person name="Nadendla S."/>
            <person name="Nandy P."/>
            <person name="Geyer C."/>
            <person name="Yan Y."/>
            <person name="Sichtig H."/>
        </authorList>
    </citation>
    <scope>NUCLEOTIDE SEQUENCE [LARGE SCALE GENOMIC DNA]</scope>
    <source>
        <strain evidence="3 4">FDAARGOS_664</strain>
    </source>
</reference>
<dbReference type="InterPro" id="IPR022770">
    <property type="entry name" value="IucA/IucC-like_C"/>
</dbReference>
<dbReference type="Pfam" id="PF06276">
    <property type="entry name" value="FhuF"/>
    <property type="match status" value="1"/>
</dbReference>
<dbReference type="GO" id="GO:0051537">
    <property type="term" value="F:2 iron, 2 sulfur cluster binding"/>
    <property type="evidence" value="ECO:0007669"/>
    <property type="project" value="InterPro"/>
</dbReference>
<evidence type="ECO:0000313" key="4">
    <source>
        <dbReference type="Proteomes" id="UP000322822"/>
    </source>
</evidence>
<dbReference type="InterPro" id="IPR008090">
    <property type="entry name" value="Fe_iron_reduct"/>
</dbReference>
<proteinExistence type="predicted"/>
<name>A0A5P2HAA9_9BURK</name>
<feature type="domain" description="Aerobactin siderophore biosynthesis IucA/IucC-like C-terminal" evidence="1">
    <location>
        <begin position="62"/>
        <end position="168"/>
    </location>
</feature>
<dbReference type="InterPro" id="IPR024726">
    <property type="entry name" value="FhuF_C"/>
</dbReference>
<protein>
    <submittedName>
        <fullName evidence="3">Siderophore-iron reductase FhuF</fullName>
    </submittedName>
</protein>
<dbReference type="EMBL" id="CP044067">
    <property type="protein sequence ID" value="QET05157.1"/>
    <property type="molecule type" value="Genomic_DNA"/>
</dbReference>
<evidence type="ECO:0000313" key="3">
    <source>
        <dbReference type="EMBL" id="QET05157.1"/>
    </source>
</evidence>
<accession>A0A5P2HAA9</accession>
<dbReference type="Pfam" id="PF11575">
    <property type="entry name" value="FhuF_C"/>
    <property type="match status" value="1"/>
</dbReference>
<dbReference type="RefSeq" id="WP_150375216.1">
    <property type="nucleotide sequence ID" value="NZ_CP044067.1"/>
</dbReference>
<dbReference type="OrthoDB" id="8993954at2"/>
<sequence length="247" mass="26594">MLPELAPFFPGPLRAYGEGLTALPAPPKATPGARLAEIDGIAELVRGYGKVLGATDMPALASWWTRRYCLAIVPPVLVAAVVLERALPVALDDIEVSLARDYRAERIHIGHARTVVGHDFVVAIDLLVRHNLAPLFQAMAPLRASPRVLWSHAAEFVQTVGQVLCGHPAVDPARREALAHWLANAGALGPAYRHLPPIAVADGGDGHARRVRRVCCLNYRLPDEDYCGVCPLTCAKSRANTTDTHPA</sequence>
<dbReference type="NCBIfam" id="TIGR03951">
    <property type="entry name" value="Fe_III_red_FhuF"/>
    <property type="match status" value="1"/>
</dbReference>
<dbReference type="AlphaFoldDB" id="A0A5P2HAA9"/>
<dbReference type="Proteomes" id="UP000322822">
    <property type="component" value="Chromosome 2"/>
</dbReference>
<feature type="domain" description="Ferric siderophore reductase C-terminal" evidence="2">
    <location>
        <begin position="212"/>
        <end position="232"/>
    </location>
</feature>
<evidence type="ECO:0000259" key="2">
    <source>
        <dbReference type="Pfam" id="PF11575"/>
    </source>
</evidence>